<name>A0A809SAQ0_9BACT</name>
<proteinExistence type="inferred from homology"/>
<evidence type="ECO:0000313" key="7">
    <source>
        <dbReference type="Proteomes" id="UP000662873"/>
    </source>
</evidence>
<dbReference type="KEGG" id="npy:NPRO_20660"/>
<feature type="active site" description="Proton donor/acceptor" evidence="3">
    <location>
        <position position="354"/>
    </location>
</feature>
<dbReference type="GO" id="GO:0008270">
    <property type="term" value="F:zinc ion binding"/>
    <property type="evidence" value="ECO:0007669"/>
    <property type="project" value="InterPro"/>
</dbReference>
<dbReference type="PANTHER" id="PTHR11705:SF145">
    <property type="entry name" value="PEPTIDASE M14 CARBOXYPEPTIDASE A DOMAIN-CONTAINING PROTEIN"/>
    <property type="match status" value="1"/>
</dbReference>
<dbReference type="GO" id="GO:0004181">
    <property type="term" value="F:metallocarboxypeptidase activity"/>
    <property type="evidence" value="ECO:0007669"/>
    <property type="project" value="InterPro"/>
</dbReference>
<feature type="region of interest" description="Disordered" evidence="4">
    <location>
        <begin position="203"/>
        <end position="233"/>
    </location>
</feature>
<dbReference type="GO" id="GO:0005615">
    <property type="term" value="C:extracellular space"/>
    <property type="evidence" value="ECO:0007669"/>
    <property type="project" value="TreeGrafter"/>
</dbReference>
<evidence type="ECO:0000256" key="1">
    <source>
        <dbReference type="ARBA" id="ARBA00001947"/>
    </source>
</evidence>
<evidence type="ECO:0000256" key="3">
    <source>
        <dbReference type="PROSITE-ProRule" id="PRU01379"/>
    </source>
</evidence>
<dbReference type="CDD" id="cd06241">
    <property type="entry name" value="M14-like"/>
    <property type="match status" value="1"/>
</dbReference>
<accession>A0A809SAQ0</accession>
<evidence type="ECO:0000256" key="2">
    <source>
        <dbReference type="ARBA" id="ARBA00005988"/>
    </source>
</evidence>
<dbReference type="InterPro" id="IPR000834">
    <property type="entry name" value="Peptidase_M14"/>
</dbReference>
<organism evidence="6 7">
    <name type="scientific">Candidatus Nitrosymbiomonas proteolyticus</name>
    <dbReference type="NCBI Taxonomy" id="2608984"/>
    <lineage>
        <taxon>Bacteria</taxon>
        <taxon>Bacillati</taxon>
        <taxon>Armatimonadota</taxon>
        <taxon>Armatimonadota incertae sedis</taxon>
        <taxon>Candidatus Nitrosymbiomonas</taxon>
    </lineage>
</organism>
<dbReference type="AlphaFoldDB" id="A0A809SAQ0"/>
<feature type="domain" description="Peptidase M14" evidence="5">
    <location>
        <begin position="88"/>
        <end position="383"/>
    </location>
</feature>
<dbReference type="Proteomes" id="UP000662873">
    <property type="component" value="Chromosome"/>
</dbReference>
<dbReference type="Gene3D" id="3.40.630.10">
    <property type="entry name" value="Zn peptidases"/>
    <property type="match status" value="1"/>
</dbReference>
<dbReference type="Pfam" id="PF00246">
    <property type="entry name" value="Peptidase_M14"/>
    <property type="match status" value="1"/>
</dbReference>
<protein>
    <recommendedName>
        <fullName evidence="5">Peptidase M14 domain-containing protein</fullName>
    </recommendedName>
</protein>
<dbReference type="PANTHER" id="PTHR11705">
    <property type="entry name" value="PROTEASE FAMILY M14 CARBOXYPEPTIDASE A,B"/>
    <property type="match status" value="1"/>
</dbReference>
<dbReference type="PROSITE" id="PS52035">
    <property type="entry name" value="PEPTIDASE_M14"/>
    <property type="match status" value="1"/>
</dbReference>
<dbReference type="SUPFAM" id="SSF53187">
    <property type="entry name" value="Zn-dependent exopeptidases"/>
    <property type="match status" value="1"/>
</dbReference>
<evidence type="ECO:0000259" key="5">
    <source>
        <dbReference type="PROSITE" id="PS52035"/>
    </source>
</evidence>
<comment type="similarity">
    <text evidence="2 3">Belongs to the peptidase M14 family.</text>
</comment>
<evidence type="ECO:0000313" key="6">
    <source>
        <dbReference type="EMBL" id="BBO24471.1"/>
    </source>
</evidence>
<sequence>MSLDPVLAPKGQGRIHFSRETARHLPNDLAGVRAGYRSAPPGGIVPSEGPAMIFTTLPLAFCLGASANGLSQDLPLPKSKPELSEYAETSSLEDVVSFLRELQDAWAPVRFEWIGSSAGGKQLPLVVMSDPPVSDGMQAKRLGRPVVYVQANIHGGEVEGKEAAQMLLRDLFSQKGSFGLSTIRPLHKELVLVVVPVYNADGNENWGEGRRNRPSQDGPARVGQRANGDGLDLNRDCMKARSPEMNAVLEHVYRKWDPDVVMDLHTTNGTRHGYHLTYSPPLHPNTDPWVLEFCRSELLPKVRERMRAEAHLETFDYGNASGQPGSQVWQTFGEEGRYVTNYAGLRNRIAVLSEAMSYLPFKKRIEATYWFTYLVLEEIANQRERVARLIREADASSMGTEITRQPKRLGVRFEMASRGVEEVLMEKAGAPRSGMAPEVIERVPMEVFDRFRPTRMANLPVAYVIPSSFRDAVGLLLAHGIVVERLEPTNKRAFGCEYFHIREAIHSNQPFQGARLLRLEGEFVDGDCAVPVGDYIVRTAQPLQNLIFMLLEPESLDGLAAWGFLGEKLLPGEIYPIYKLPVLNAPTTRVFSVED</sequence>
<gene>
    <name evidence="6" type="ORF">NPRO_20660</name>
</gene>
<reference evidence="6" key="1">
    <citation type="journal article" name="DNA Res.">
        <title>The physiological potential of anammox bacteria as revealed by their core genome structure.</title>
        <authorList>
            <person name="Okubo T."/>
            <person name="Toyoda A."/>
            <person name="Fukuhara K."/>
            <person name="Uchiyama I."/>
            <person name="Harigaya Y."/>
            <person name="Kuroiwa M."/>
            <person name="Suzuki T."/>
            <person name="Murakami Y."/>
            <person name="Suwa Y."/>
            <person name="Takami H."/>
        </authorList>
    </citation>
    <scope>NUCLEOTIDE SEQUENCE</scope>
    <source>
        <strain evidence="6">317325-2</strain>
    </source>
</reference>
<dbReference type="EMBL" id="AP021858">
    <property type="protein sequence ID" value="BBO24471.1"/>
    <property type="molecule type" value="Genomic_DNA"/>
</dbReference>
<evidence type="ECO:0000256" key="4">
    <source>
        <dbReference type="SAM" id="MobiDB-lite"/>
    </source>
</evidence>
<dbReference type="GO" id="GO:0006508">
    <property type="term" value="P:proteolysis"/>
    <property type="evidence" value="ECO:0007669"/>
    <property type="project" value="InterPro"/>
</dbReference>
<comment type="cofactor">
    <cofactor evidence="1">
        <name>Zn(2+)</name>
        <dbReference type="ChEBI" id="CHEBI:29105"/>
    </cofactor>
</comment>